<accession>A0AAC9XZY0</accession>
<name>A0AAC9XZY0_LATCU</name>
<dbReference type="Pfam" id="PF13479">
    <property type="entry name" value="AAA_24"/>
    <property type="match status" value="1"/>
</dbReference>
<gene>
    <name evidence="1" type="ORF">CG419_03825</name>
</gene>
<sequence length="237" mass="26618">MLNIVKATEISRIANWKIVIYAKPGTGKTSVVKNLTGKTLVFDLDHSSKVLSGQSGIDVVQLDRNKPEESFTEFLKNKNEISNNYDNLIVDNLSSFEKDWFVEKGRKSKNGISNEIQDYSQWTNYFSRIMASIYMIPNINILVTAWETQQQITSADGMVYNQFAPSVRGSVRDGLLGMADVVGRMIINPETGGRGVILEGNDGVYAKNRLDSRKATTTEDLFNFENNTEKVEETQNV</sequence>
<dbReference type="RefSeq" id="WP_089556514.1">
    <property type="nucleotide sequence ID" value="NZ_CP022474.1"/>
</dbReference>
<protein>
    <submittedName>
        <fullName evidence="1">DNA-binding protein</fullName>
    </submittedName>
</protein>
<dbReference type="Proteomes" id="UP000199749">
    <property type="component" value="Chromosome"/>
</dbReference>
<evidence type="ECO:0000313" key="1">
    <source>
        <dbReference type="EMBL" id="ASN59804.1"/>
    </source>
</evidence>
<keyword evidence="1" id="KW-0238">DNA-binding</keyword>
<reference evidence="1 2" key="1">
    <citation type="submission" date="2017-07" db="EMBL/GenBank/DDBJ databases">
        <title>Lactobacillus curvatus MRS6 whole genome.</title>
        <authorList>
            <person name="Jans C."/>
            <person name="Lagler S."/>
            <person name="Lacroix C."/>
            <person name="Meile L."/>
            <person name="Stevens M.J.A."/>
        </authorList>
    </citation>
    <scope>NUCLEOTIDE SEQUENCE [LARGE SCALE GENOMIC DNA]</scope>
    <source>
        <strain evidence="1 2">MRS6</strain>
    </source>
</reference>
<dbReference type="EMBL" id="CP022474">
    <property type="protein sequence ID" value="ASN59804.1"/>
    <property type="molecule type" value="Genomic_DNA"/>
</dbReference>
<dbReference type="GO" id="GO:0003677">
    <property type="term" value="F:DNA binding"/>
    <property type="evidence" value="ECO:0007669"/>
    <property type="project" value="UniProtKB-KW"/>
</dbReference>
<dbReference type="InterPro" id="IPR027417">
    <property type="entry name" value="P-loop_NTPase"/>
</dbReference>
<proteinExistence type="predicted"/>
<dbReference type="SUPFAM" id="SSF52540">
    <property type="entry name" value="P-loop containing nucleoside triphosphate hydrolases"/>
    <property type="match status" value="1"/>
</dbReference>
<dbReference type="AlphaFoldDB" id="A0AAC9XZY0"/>
<dbReference type="NCBIfam" id="TIGR01618">
    <property type="entry name" value="phage_P_loop"/>
    <property type="match status" value="1"/>
</dbReference>
<evidence type="ECO:0000313" key="2">
    <source>
        <dbReference type="Proteomes" id="UP000199749"/>
    </source>
</evidence>
<dbReference type="InterPro" id="IPR006505">
    <property type="entry name" value="Phage_nucleotide-bp"/>
</dbReference>
<organism evidence="1 2">
    <name type="scientific">Latilactobacillus curvatus</name>
    <name type="common">Lactobacillus curvatus</name>
    <dbReference type="NCBI Taxonomy" id="28038"/>
    <lineage>
        <taxon>Bacteria</taxon>
        <taxon>Bacillati</taxon>
        <taxon>Bacillota</taxon>
        <taxon>Bacilli</taxon>
        <taxon>Lactobacillales</taxon>
        <taxon>Lactobacillaceae</taxon>
        <taxon>Latilactobacillus</taxon>
    </lineage>
</organism>